<keyword evidence="2" id="KW-1185">Reference proteome</keyword>
<accession>A0A1I1T7K9</accession>
<dbReference type="RefSeq" id="WP_091990793.1">
    <property type="nucleotide sequence ID" value="NZ_FOLO01000067.1"/>
</dbReference>
<evidence type="ECO:0000313" key="1">
    <source>
        <dbReference type="EMBL" id="SFD54586.1"/>
    </source>
</evidence>
<dbReference type="Proteomes" id="UP000198862">
    <property type="component" value="Unassembled WGS sequence"/>
</dbReference>
<sequence length="100" mass="11780">MTISTRKPEHRMIFISHEDQQITADVMSYNAGLTSSNKWNQEQAENYAITFTSPKSQLGWALLHRKLRMLFSPFTYETAYEMFEPNPFFTQKNTHQEQVS</sequence>
<reference evidence="1 2" key="1">
    <citation type="submission" date="2016-10" db="EMBL/GenBank/DDBJ databases">
        <authorList>
            <person name="de Groot N.N."/>
        </authorList>
    </citation>
    <scope>NUCLEOTIDE SEQUENCE [LARGE SCALE GENOMIC DNA]</scope>
    <source>
        <strain evidence="1 2">DSM 6059</strain>
    </source>
</reference>
<proteinExistence type="predicted"/>
<name>A0A1I1T7K9_9GAMM</name>
<dbReference type="STRING" id="1123010.SAMN02745724_04806"/>
<gene>
    <name evidence="1" type="ORF">SAMN02745724_04806</name>
</gene>
<evidence type="ECO:0000313" key="2">
    <source>
        <dbReference type="Proteomes" id="UP000198862"/>
    </source>
</evidence>
<dbReference type="EMBL" id="FOLO01000067">
    <property type="protein sequence ID" value="SFD54586.1"/>
    <property type="molecule type" value="Genomic_DNA"/>
</dbReference>
<dbReference type="OrthoDB" id="9874668at2"/>
<protein>
    <submittedName>
        <fullName evidence="1">Uncharacterized protein</fullName>
    </submittedName>
</protein>
<dbReference type="AlphaFoldDB" id="A0A1I1T7K9"/>
<organism evidence="1 2">
    <name type="scientific">Pseudoalteromonas denitrificans DSM 6059</name>
    <dbReference type="NCBI Taxonomy" id="1123010"/>
    <lineage>
        <taxon>Bacteria</taxon>
        <taxon>Pseudomonadati</taxon>
        <taxon>Pseudomonadota</taxon>
        <taxon>Gammaproteobacteria</taxon>
        <taxon>Alteromonadales</taxon>
        <taxon>Pseudoalteromonadaceae</taxon>
        <taxon>Pseudoalteromonas</taxon>
    </lineage>
</organism>